<dbReference type="EMBL" id="VSSQ01095521">
    <property type="protein sequence ID" value="MPN39609.1"/>
    <property type="molecule type" value="Genomic_DNA"/>
</dbReference>
<evidence type="ECO:0000256" key="1">
    <source>
        <dbReference type="SAM" id="MobiDB-lite"/>
    </source>
</evidence>
<feature type="compositionally biased region" description="Low complexity" evidence="1">
    <location>
        <begin position="22"/>
        <end position="36"/>
    </location>
</feature>
<organism evidence="2">
    <name type="scientific">bioreactor metagenome</name>
    <dbReference type="NCBI Taxonomy" id="1076179"/>
    <lineage>
        <taxon>unclassified sequences</taxon>
        <taxon>metagenomes</taxon>
        <taxon>ecological metagenomes</taxon>
    </lineage>
</organism>
<name>A0A645HMY4_9ZZZZ</name>
<comment type="caution">
    <text evidence="2">The sequence shown here is derived from an EMBL/GenBank/DDBJ whole genome shotgun (WGS) entry which is preliminary data.</text>
</comment>
<evidence type="ECO:0000313" key="2">
    <source>
        <dbReference type="EMBL" id="MPN39609.1"/>
    </source>
</evidence>
<protein>
    <submittedName>
        <fullName evidence="2">Uncharacterized protein</fullName>
    </submittedName>
</protein>
<dbReference type="AlphaFoldDB" id="A0A645HMY4"/>
<gene>
    <name evidence="2" type="ORF">SDC9_187137</name>
</gene>
<reference evidence="2" key="1">
    <citation type="submission" date="2019-08" db="EMBL/GenBank/DDBJ databases">
        <authorList>
            <person name="Kucharzyk K."/>
            <person name="Murdoch R.W."/>
            <person name="Higgins S."/>
            <person name="Loffler F."/>
        </authorList>
    </citation>
    <scope>NUCLEOTIDE SEQUENCE</scope>
</reference>
<sequence length="204" mass="21277">MQVSSSMTTSPPEPIIAPAFLSESKSSGRSRSSVVRHPPEGPPICTALNFFPPRTPPPMSKMTSLSVVPIGTSMSPVLTMLPVSAKAFVPGLFSGPMDLYQSAPRVMISGTLAKVSTLLSTVGLSNRPCSTVRGGFTRGMPRLPSMEAVSALPSPQTNAPAPRAMCSVKQNSVPRMLSPSSPSSSACAIARRSRLTASGYSART</sequence>
<feature type="compositionally biased region" description="Polar residues" evidence="1">
    <location>
        <begin position="1"/>
        <end position="10"/>
    </location>
</feature>
<feature type="region of interest" description="Disordered" evidence="1">
    <location>
        <begin position="1"/>
        <end position="40"/>
    </location>
</feature>
<accession>A0A645HMY4</accession>
<proteinExistence type="predicted"/>